<reference evidence="2 3" key="1">
    <citation type="submission" date="2022-05" db="EMBL/GenBank/DDBJ databases">
        <title>A multi-omics perspective on studying reproductive biology in Daphnia sinensis.</title>
        <authorList>
            <person name="Jia J."/>
        </authorList>
    </citation>
    <scope>NUCLEOTIDE SEQUENCE [LARGE SCALE GENOMIC DNA]</scope>
    <source>
        <strain evidence="2 3">WSL</strain>
    </source>
</reference>
<keyword evidence="1" id="KW-1133">Transmembrane helix</keyword>
<evidence type="ECO:0000313" key="3">
    <source>
        <dbReference type="Proteomes" id="UP000820818"/>
    </source>
</evidence>
<dbReference type="Proteomes" id="UP000820818">
    <property type="component" value="Linkage Group LG5"/>
</dbReference>
<keyword evidence="1" id="KW-0472">Membrane</keyword>
<organism evidence="2 3">
    <name type="scientific">Daphnia sinensis</name>
    <dbReference type="NCBI Taxonomy" id="1820382"/>
    <lineage>
        <taxon>Eukaryota</taxon>
        <taxon>Metazoa</taxon>
        <taxon>Ecdysozoa</taxon>
        <taxon>Arthropoda</taxon>
        <taxon>Crustacea</taxon>
        <taxon>Branchiopoda</taxon>
        <taxon>Diplostraca</taxon>
        <taxon>Cladocera</taxon>
        <taxon>Anomopoda</taxon>
        <taxon>Daphniidae</taxon>
        <taxon>Daphnia</taxon>
        <taxon>Daphnia similis group</taxon>
    </lineage>
</organism>
<dbReference type="AlphaFoldDB" id="A0AAD5LCI3"/>
<sequence length="74" mass="8757">MAKQQGLDQNFIPVHIFRILACDHSCSRIFSCFQATNNILEIYLYYTWSMFWLIGLFPVCPKFACFQRLLPAFE</sequence>
<keyword evidence="1" id="KW-0812">Transmembrane</keyword>
<feature type="transmembrane region" description="Helical" evidence="1">
    <location>
        <begin position="43"/>
        <end position="60"/>
    </location>
</feature>
<dbReference type="EMBL" id="WJBH02000005">
    <property type="protein sequence ID" value="KAI9559400.1"/>
    <property type="molecule type" value="Genomic_DNA"/>
</dbReference>
<comment type="caution">
    <text evidence="2">The sequence shown here is derived from an EMBL/GenBank/DDBJ whole genome shotgun (WGS) entry which is preliminary data.</text>
</comment>
<evidence type="ECO:0000256" key="1">
    <source>
        <dbReference type="SAM" id="Phobius"/>
    </source>
</evidence>
<accession>A0AAD5LCI3</accession>
<name>A0AAD5LCI3_9CRUS</name>
<keyword evidence="3" id="KW-1185">Reference proteome</keyword>
<protein>
    <submittedName>
        <fullName evidence="2">Uncharacterized protein</fullName>
    </submittedName>
</protein>
<evidence type="ECO:0000313" key="2">
    <source>
        <dbReference type="EMBL" id="KAI9559400.1"/>
    </source>
</evidence>
<proteinExistence type="predicted"/>
<gene>
    <name evidence="2" type="ORF">GHT06_016189</name>
</gene>